<organism evidence="1 2">
    <name type="scientific">Chitinophaga filiformis</name>
    <name type="common">Myxococcus filiformis</name>
    <name type="synonym">Flexibacter filiformis</name>
    <dbReference type="NCBI Taxonomy" id="104663"/>
    <lineage>
        <taxon>Bacteria</taxon>
        <taxon>Pseudomonadati</taxon>
        <taxon>Bacteroidota</taxon>
        <taxon>Chitinophagia</taxon>
        <taxon>Chitinophagales</taxon>
        <taxon>Chitinophagaceae</taxon>
        <taxon>Chitinophaga</taxon>
    </lineage>
</organism>
<evidence type="ECO:0000313" key="1">
    <source>
        <dbReference type="EMBL" id="SDG78492.1"/>
    </source>
</evidence>
<name>A0A1G7X2V8_CHIFI</name>
<accession>A0A1G7X2V8</accession>
<reference evidence="1 2" key="1">
    <citation type="submission" date="2016-10" db="EMBL/GenBank/DDBJ databases">
        <authorList>
            <person name="de Groot N.N."/>
        </authorList>
    </citation>
    <scope>NUCLEOTIDE SEQUENCE [LARGE SCALE GENOMIC DNA]</scope>
    <source>
        <strain evidence="1 2">DSM 527</strain>
    </source>
</reference>
<gene>
    <name evidence="1" type="ORF">SAMN04488121_106277</name>
</gene>
<sequence length="115" mass="12280">MKNNDFVMGDKISIHNSAIGAVGSGAVNYGNVTSASPDYDYSVILEEIKKLKEALYNIPQNDAQIIALSDIIHAEQAAVSQDGSTMVKYLKKLGVWVLDVAKEVGVNVISGLIGK</sequence>
<dbReference type="EMBL" id="FNBN01000006">
    <property type="protein sequence ID" value="SDG78492.1"/>
    <property type="molecule type" value="Genomic_DNA"/>
</dbReference>
<dbReference type="STRING" id="104663.SAMN04488121_106277"/>
<dbReference type="OrthoDB" id="672950at2"/>
<dbReference type="AlphaFoldDB" id="A0A1G7X2V8"/>
<protein>
    <submittedName>
        <fullName evidence="1">Uncharacterized protein</fullName>
    </submittedName>
</protein>
<dbReference type="RefSeq" id="WP_089835327.1">
    <property type="nucleotide sequence ID" value="NZ_FNBN01000006.1"/>
</dbReference>
<proteinExistence type="predicted"/>
<dbReference type="Proteomes" id="UP000199045">
    <property type="component" value="Unassembled WGS sequence"/>
</dbReference>
<evidence type="ECO:0000313" key="2">
    <source>
        <dbReference type="Proteomes" id="UP000199045"/>
    </source>
</evidence>